<evidence type="ECO:0000259" key="2">
    <source>
        <dbReference type="Pfam" id="PF00263"/>
    </source>
</evidence>
<name>W4L8L0_9BACT</name>
<gene>
    <name evidence="3" type="ORF">ETSY2_49930</name>
</gene>
<proteinExistence type="inferred from homology"/>
<dbReference type="PATRIC" id="fig|1429439.4.peg.8227"/>
<dbReference type="InterPro" id="IPR051808">
    <property type="entry name" value="Type_IV_pilus_biogenesis"/>
</dbReference>
<accession>W4L8L0</accession>
<evidence type="ECO:0000313" key="4">
    <source>
        <dbReference type="Proteomes" id="UP000019140"/>
    </source>
</evidence>
<reference evidence="3 4" key="1">
    <citation type="journal article" date="2014" name="Nature">
        <title>An environmental bacterial taxon with a large and distinct metabolic repertoire.</title>
        <authorList>
            <person name="Wilson M.C."/>
            <person name="Mori T."/>
            <person name="Ruckert C."/>
            <person name="Uria A.R."/>
            <person name="Helf M.J."/>
            <person name="Takada K."/>
            <person name="Gernert C."/>
            <person name="Steffens U.A."/>
            <person name="Heycke N."/>
            <person name="Schmitt S."/>
            <person name="Rinke C."/>
            <person name="Helfrich E.J."/>
            <person name="Brachmann A.O."/>
            <person name="Gurgui C."/>
            <person name="Wakimoto T."/>
            <person name="Kracht M."/>
            <person name="Crusemann M."/>
            <person name="Hentschel U."/>
            <person name="Abe I."/>
            <person name="Matsunaga S."/>
            <person name="Kalinowski J."/>
            <person name="Takeyama H."/>
            <person name="Piel J."/>
        </authorList>
    </citation>
    <scope>NUCLEOTIDE SEQUENCE [LARGE SCALE GENOMIC DNA]</scope>
    <source>
        <strain evidence="4">TSY2</strain>
    </source>
</reference>
<dbReference type="InterPro" id="IPR004846">
    <property type="entry name" value="T2SS/T3SS_dom"/>
</dbReference>
<dbReference type="PRINTS" id="PR00811">
    <property type="entry name" value="BCTERIALGSPD"/>
</dbReference>
<dbReference type="EMBL" id="AZHX01002482">
    <property type="protein sequence ID" value="ETW94342.1"/>
    <property type="molecule type" value="Genomic_DNA"/>
</dbReference>
<dbReference type="Proteomes" id="UP000019140">
    <property type="component" value="Unassembled WGS sequence"/>
</dbReference>
<dbReference type="PANTHER" id="PTHR30604">
    <property type="entry name" value="PROTEIN TRANSPORT PROTEIN HOFQ"/>
    <property type="match status" value="1"/>
</dbReference>
<protein>
    <recommendedName>
        <fullName evidence="2">Type II/III secretion system secretin-like domain-containing protein</fullName>
    </recommendedName>
</protein>
<organism evidence="3 4">
    <name type="scientific">Candidatus Entotheonella gemina</name>
    <dbReference type="NCBI Taxonomy" id="1429439"/>
    <lineage>
        <taxon>Bacteria</taxon>
        <taxon>Pseudomonadati</taxon>
        <taxon>Nitrospinota/Tectimicrobiota group</taxon>
        <taxon>Candidatus Tectimicrobiota</taxon>
        <taxon>Candidatus Entotheonellia</taxon>
        <taxon>Candidatus Entotheonellales</taxon>
        <taxon>Candidatus Entotheonellaceae</taxon>
        <taxon>Candidatus Entotheonella</taxon>
    </lineage>
</organism>
<comment type="similarity">
    <text evidence="1">Belongs to the bacterial secretin family.</text>
</comment>
<dbReference type="InterPro" id="IPR001775">
    <property type="entry name" value="GspD/PilQ"/>
</dbReference>
<dbReference type="PANTHER" id="PTHR30604:SF1">
    <property type="entry name" value="DNA UTILIZATION PROTEIN HOFQ"/>
    <property type="match status" value="1"/>
</dbReference>
<dbReference type="GO" id="GO:0009306">
    <property type="term" value="P:protein secretion"/>
    <property type="evidence" value="ECO:0007669"/>
    <property type="project" value="InterPro"/>
</dbReference>
<comment type="caution">
    <text evidence="3">The sequence shown here is derived from an EMBL/GenBank/DDBJ whole genome shotgun (WGS) entry which is preliminary data.</text>
</comment>
<keyword evidence="4" id="KW-1185">Reference proteome</keyword>
<evidence type="ECO:0000313" key="3">
    <source>
        <dbReference type="EMBL" id="ETW94342.1"/>
    </source>
</evidence>
<evidence type="ECO:0000256" key="1">
    <source>
        <dbReference type="RuleBase" id="RU004003"/>
    </source>
</evidence>
<sequence>MIVTDVKANVNDVLALVETLDRQTPQVMIESRIVEASRNFLKELGVRLGARYTKATDNNFPSTVTIDGGIAGANDSGNFLVDLPTAAAPTGAITFALAGASSLLNLQLSALENSGQGKVVTNPKIATLDNTEALIESGRRIPYSTRDDGGIKTEFVNASIQLRVTPHVAPDGFINLKVHATKNEADFSNAVDGVPTILTREATTEMLVRDGSTVVIGGLYQRTLQTRRDGIPWLSNVPGLGWMFRNTRNNDTHEELLIFITPRIIKQPDVPSKAHASAMN</sequence>
<feature type="domain" description="Type II/III secretion system secretin-like" evidence="2">
    <location>
        <begin position="110"/>
        <end position="266"/>
    </location>
</feature>
<dbReference type="HOGENOM" id="CLU_006756_2_0_7"/>
<dbReference type="AlphaFoldDB" id="W4L8L0"/>
<dbReference type="Pfam" id="PF00263">
    <property type="entry name" value="Secretin"/>
    <property type="match status" value="1"/>
</dbReference>